<dbReference type="PANTHER" id="PTHR39203:SF1">
    <property type="entry name" value="CYTOPLASMIC PROTEIN"/>
    <property type="match status" value="1"/>
</dbReference>
<dbReference type="Proteomes" id="UP000478571">
    <property type="component" value="Unassembled WGS sequence"/>
</dbReference>
<organism evidence="2 3">
    <name type="scientific">Vibrio tetraodonis subsp. pristinus</name>
    <dbReference type="NCBI Taxonomy" id="2695891"/>
    <lineage>
        <taxon>Bacteria</taxon>
        <taxon>Pseudomonadati</taxon>
        <taxon>Pseudomonadota</taxon>
        <taxon>Gammaproteobacteria</taxon>
        <taxon>Vibrionales</taxon>
        <taxon>Vibrionaceae</taxon>
        <taxon>Vibrio</taxon>
    </lineage>
</organism>
<dbReference type="SUPFAM" id="SSF88697">
    <property type="entry name" value="PUA domain-like"/>
    <property type="match status" value="1"/>
</dbReference>
<dbReference type="Pfam" id="PF04266">
    <property type="entry name" value="ASCH"/>
    <property type="match status" value="1"/>
</dbReference>
<name>A0A6L8LQP3_9VIBR</name>
<comment type="caution">
    <text evidence="2">The sequence shown here is derived from an EMBL/GenBank/DDBJ whole genome shotgun (WGS) entry which is preliminary data.</text>
</comment>
<proteinExistence type="predicted"/>
<dbReference type="PANTHER" id="PTHR39203">
    <property type="entry name" value="CYTOPLASMIC PROTEIN-RELATED"/>
    <property type="match status" value="1"/>
</dbReference>
<evidence type="ECO:0000313" key="3">
    <source>
        <dbReference type="Proteomes" id="UP000478571"/>
    </source>
</evidence>
<dbReference type="Gene3D" id="3.10.400.10">
    <property type="entry name" value="Sulfate adenylyltransferase"/>
    <property type="match status" value="1"/>
</dbReference>
<reference evidence="2 3" key="1">
    <citation type="submission" date="2020-01" db="EMBL/GenBank/DDBJ databases">
        <title>Draft Genome Sequence of Vibrio sp. strain OCN044, Isolated from a Healthy Coral at Palmyra Atoll.</title>
        <authorList>
            <person name="Videau P."/>
            <person name="Loughran R."/>
            <person name="Esquivel A."/>
            <person name="Deadmond M."/>
            <person name="Paddock B.E."/>
            <person name="Saw J.H."/>
            <person name="Ushijima B."/>
        </authorList>
    </citation>
    <scope>NUCLEOTIDE SEQUENCE [LARGE SCALE GENOMIC DNA]</scope>
    <source>
        <strain evidence="2 3">OCN044</strain>
    </source>
</reference>
<dbReference type="CDD" id="cd06553">
    <property type="entry name" value="ASCH_Ef3133_like"/>
    <property type="match status" value="1"/>
</dbReference>
<dbReference type="PIRSF" id="PIRSF021320">
    <property type="entry name" value="DUF984"/>
    <property type="match status" value="1"/>
</dbReference>
<accession>A0A6L8LQP3</accession>
<feature type="domain" description="ASCH" evidence="1">
    <location>
        <begin position="30"/>
        <end position="153"/>
    </location>
</feature>
<keyword evidence="3" id="KW-1185">Reference proteome</keyword>
<dbReference type="InterPro" id="IPR007374">
    <property type="entry name" value="ASCH_domain"/>
</dbReference>
<dbReference type="RefSeq" id="WP_160927199.1">
    <property type="nucleotide sequence ID" value="NZ_WWEU01000001.1"/>
</dbReference>
<evidence type="ECO:0000259" key="1">
    <source>
        <dbReference type="SMART" id="SM01022"/>
    </source>
</evidence>
<dbReference type="InterPro" id="IPR015947">
    <property type="entry name" value="PUA-like_sf"/>
</dbReference>
<dbReference type="EMBL" id="WWEU01000001">
    <property type="protein sequence ID" value="MYM58397.1"/>
    <property type="molecule type" value="Genomic_DNA"/>
</dbReference>
<dbReference type="SMART" id="SM01022">
    <property type="entry name" value="ASCH"/>
    <property type="match status" value="1"/>
</dbReference>
<evidence type="ECO:0000313" key="2">
    <source>
        <dbReference type="EMBL" id="MYM58397.1"/>
    </source>
</evidence>
<dbReference type="AlphaFoldDB" id="A0A6L8LQP3"/>
<protein>
    <submittedName>
        <fullName evidence="2">ASCH domain-containing protein</fullName>
    </submittedName>
</protein>
<sequence length="155" mass="17695">MTPQQEAFLNQYLASLPSDQSETRTDTIAEHFCADEYNANQCAKLINQGIKTASCSLKEAYDIEGEPLPEVGRLGIVLNWHQEPVCIIKLTDVSTCPFNQVTEEFARLEGEGDLSYQWWHDAHIEFFTNYAKEIGANFTPESELILERFEKVYPL</sequence>
<gene>
    <name evidence="2" type="ORF">GTG28_04105</name>
</gene>
<dbReference type="InterPro" id="IPR009326">
    <property type="entry name" value="DUF984"/>
</dbReference>